<dbReference type="Gene3D" id="1.10.260.40">
    <property type="entry name" value="lambda repressor-like DNA-binding domains"/>
    <property type="match status" value="1"/>
</dbReference>
<dbReference type="InterPro" id="IPR011990">
    <property type="entry name" value="TPR-like_helical_dom_sf"/>
</dbReference>
<dbReference type="CDD" id="cd00093">
    <property type="entry name" value="HTH_XRE"/>
    <property type="match status" value="1"/>
</dbReference>
<reference evidence="2" key="1">
    <citation type="submission" date="2024-07" db="EMBL/GenBank/DDBJ databases">
        <authorList>
            <person name="Yu S.T."/>
        </authorList>
    </citation>
    <scope>NUCLEOTIDE SEQUENCE</scope>
    <source>
        <strain evidence="2">R39</strain>
    </source>
</reference>
<protein>
    <submittedName>
        <fullName evidence="2">Helix-turn-helix domain-containing protein</fullName>
    </submittedName>
</protein>
<dbReference type="GO" id="GO:0003677">
    <property type="term" value="F:DNA binding"/>
    <property type="evidence" value="ECO:0007669"/>
    <property type="project" value="InterPro"/>
</dbReference>
<dbReference type="InterPro" id="IPR001387">
    <property type="entry name" value="Cro/C1-type_HTH"/>
</dbReference>
<dbReference type="RefSeq" id="WP_369222409.1">
    <property type="nucleotide sequence ID" value="NZ_CP163441.1"/>
</dbReference>
<organism evidence="2">
    <name type="scientific">Streptomyces sp. R39</name>
    <dbReference type="NCBI Taxonomy" id="3238631"/>
    <lineage>
        <taxon>Bacteria</taxon>
        <taxon>Bacillati</taxon>
        <taxon>Actinomycetota</taxon>
        <taxon>Actinomycetes</taxon>
        <taxon>Kitasatosporales</taxon>
        <taxon>Streptomycetaceae</taxon>
        <taxon>Streptomyces</taxon>
    </lineage>
</organism>
<dbReference type="AlphaFoldDB" id="A0AB39QPM9"/>
<proteinExistence type="predicted"/>
<dbReference type="Pfam" id="PF13560">
    <property type="entry name" value="HTH_31"/>
    <property type="match status" value="1"/>
</dbReference>
<dbReference type="InterPro" id="IPR010982">
    <property type="entry name" value="Lambda_DNA-bd_dom_sf"/>
</dbReference>
<dbReference type="Gene3D" id="1.25.40.10">
    <property type="entry name" value="Tetratricopeptide repeat domain"/>
    <property type="match status" value="1"/>
</dbReference>
<dbReference type="SMART" id="SM00530">
    <property type="entry name" value="HTH_XRE"/>
    <property type="match status" value="1"/>
</dbReference>
<dbReference type="EMBL" id="CP163441">
    <property type="protein sequence ID" value="XDQ43238.1"/>
    <property type="molecule type" value="Genomic_DNA"/>
</dbReference>
<evidence type="ECO:0000259" key="1">
    <source>
        <dbReference type="PROSITE" id="PS50943"/>
    </source>
</evidence>
<sequence>MWTDRDIQTAIAAWDFGRASRLIRERAGLRQEDMASMAGLSQGFLSMLEAGSRRLTNLDKVARFLEGIGTPDALLAPPFREQETYGVSVPAQVGWAPVDVSPGVTEPTDLNQWAAQAAAQSLNFAGDITKSNVSEVELEGIEATLAGIAGDYVHAPLRRIFADLVSTRDHLFGLLNGRQPLGQTRKLLLLAGTSSLLLAHASQNLGDEDAAVAQLQTAWTLAEQSDHNDLRAWVKGTAALIAEWSSRRQTALDYTRQAALLSPGGETRIRIAAIEARAAARIGDRRTAMAAVEELKRARDRHGAPDALTRFGGLLTFPEAKQHYYIGGTFALLGEHRLAEQHAATAVELYEAGPPEQRSYGDEALARLDIATARITAGEIEGAGEHLQLVLDLPADRRIWQLGDAVRSVARLLEQPRFARSPVARELADAARGYQAIDTRTKVLAP</sequence>
<accession>A0AB39QPM9</accession>
<evidence type="ECO:0000313" key="2">
    <source>
        <dbReference type="EMBL" id="XDQ43238.1"/>
    </source>
</evidence>
<feature type="domain" description="HTH cro/C1-type" evidence="1">
    <location>
        <begin position="21"/>
        <end position="74"/>
    </location>
</feature>
<dbReference type="PROSITE" id="PS50943">
    <property type="entry name" value="HTH_CROC1"/>
    <property type="match status" value="1"/>
</dbReference>
<gene>
    <name evidence="2" type="ORF">AB5J52_13770</name>
</gene>
<name>A0AB39QPM9_9ACTN</name>
<dbReference type="SUPFAM" id="SSF47413">
    <property type="entry name" value="lambda repressor-like DNA-binding domains"/>
    <property type="match status" value="1"/>
</dbReference>